<proteinExistence type="predicted"/>
<evidence type="ECO:0000313" key="2">
    <source>
        <dbReference type="EMBL" id="OLF05179.1"/>
    </source>
</evidence>
<name>A0A7Z1ATU1_9PSEU</name>
<gene>
    <name evidence="2" type="ORF">BLA60_37310</name>
</gene>
<evidence type="ECO:0000313" key="3">
    <source>
        <dbReference type="Proteomes" id="UP000185696"/>
    </source>
</evidence>
<dbReference type="Pfam" id="PF00753">
    <property type="entry name" value="Lactamase_B"/>
    <property type="match status" value="1"/>
</dbReference>
<sequence>MEVAQGIHRLETPFGERVNAVYLLAGTRASLLVDTATRDTAGHYLDRVRQAAPLRYVLNTHSDWDHTAGNGVVAEAFPDASLLAHELDRPMIEDVEALIARRYGEFAGPHGHDETAEAKDAVRAATATTSVHIGLTGGETIDLGDGWRVTVLHTPGHSWGSVSVFDPRANAVIVGDAVLGDAVPTAAGAPAFPPTYRYLDTYLATIGLLTQLAPRVLLTGHYPVYRDDQVAEFLHGSRAFTDRVDRAVRRHLREAGEPVSMAGLVGALGASLGHWPREADPALHFPLSGHLERLAATGQVRVGAGDDGRVRYTWLGEP</sequence>
<feature type="domain" description="Metallo-beta-lactamase" evidence="1">
    <location>
        <begin position="18"/>
        <end position="221"/>
    </location>
</feature>
<evidence type="ECO:0000259" key="1">
    <source>
        <dbReference type="SMART" id="SM00849"/>
    </source>
</evidence>
<reference evidence="2 3" key="1">
    <citation type="submission" date="2016-12" db="EMBL/GenBank/DDBJ databases">
        <title>The draft genome sequence of Actinophytocola xinjiangensis.</title>
        <authorList>
            <person name="Wang W."/>
            <person name="Yuan L."/>
        </authorList>
    </citation>
    <scope>NUCLEOTIDE SEQUENCE [LARGE SCALE GENOMIC DNA]</scope>
    <source>
        <strain evidence="2 3">CGMCC 4.4663</strain>
    </source>
</reference>
<dbReference type="AlphaFoldDB" id="A0A7Z1ATU1"/>
<dbReference type="InterPro" id="IPR050855">
    <property type="entry name" value="NDM-1-like"/>
</dbReference>
<keyword evidence="3" id="KW-1185">Reference proteome</keyword>
<dbReference type="Proteomes" id="UP000185696">
    <property type="component" value="Unassembled WGS sequence"/>
</dbReference>
<dbReference type="InterPro" id="IPR036866">
    <property type="entry name" value="RibonucZ/Hydroxyglut_hydro"/>
</dbReference>
<dbReference type="Gene3D" id="3.60.15.10">
    <property type="entry name" value="Ribonuclease Z/Hydroxyacylglutathione hydrolase-like"/>
    <property type="match status" value="1"/>
</dbReference>
<dbReference type="SMART" id="SM00849">
    <property type="entry name" value="Lactamase_B"/>
    <property type="match status" value="1"/>
</dbReference>
<comment type="caution">
    <text evidence="2">The sequence shown here is derived from an EMBL/GenBank/DDBJ whole genome shotgun (WGS) entry which is preliminary data.</text>
</comment>
<organism evidence="2 3">
    <name type="scientific">Actinophytocola xinjiangensis</name>
    <dbReference type="NCBI Taxonomy" id="485602"/>
    <lineage>
        <taxon>Bacteria</taxon>
        <taxon>Bacillati</taxon>
        <taxon>Actinomycetota</taxon>
        <taxon>Actinomycetes</taxon>
        <taxon>Pseudonocardiales</taxon>
        <taxon>Pseudonocardiaceae</taxon>
    </lineage>
</organism>
<dbReference type="EMBL" id="MSIF01000032">
    <property type="protein sequence ID" value="OLF05179.1"/>
    <property type="molecule type" value="Genomic_DNA"/>
</dbReference>
<dbReference type="RefSeq" id="WP_075137801.1">
    <property type="nucleotide sequence ID" value="NZ_MSIF01000032.1"/>
</dbReference>
<dbReference type="OrthoDB" id="2971563at2"/>
<dbReference type="SUPFAM" id="SSF56281">
    <property type="entry name" value="Metallo-hydrolase/oxidoreductase"/>
    <property type="match status" value="1"/>
</dbReference>
<dbReference type="InterPro" id="IPR001279">
    <property type="entry name" value="Metallo-B-lactamas"/>
</dbReference>
<dbReference type="PANTHER" id="PTHR42951">
    <property type="entry name" value="METALLO-BETA-LACTAMASE DOMAIN-CONTAINING"/>
    <property type="match status" value="1"/>
</dbReference>
<dbReference type="PANTHER" id="PTHR42951:SF4">
    <property type="entry name" value="ACYL-COENZYME A THIOESTERASE MBLAC2"/>
    <property type="match status" value="1"/>
</dbReference>
<accession>A0A7Z1ATU1</accession>
<protein>
    <recommendedName>
        <fullName evidence="1">Metallo-beta-lactamase domain-containing protein</fullName>
    </recommendedName>
</protein>